<accession>A0ABQ9K154</accession>
<reference evidence="1" key="1">
    <citation type="journal article" date="2023" name="Insect Mol. Biol.">
        <title>Genome sequencing provides insights into the evolution of gene families encoding plant cell wall-degrading enzymes in longhorned beetles.</title>
        <authorList>
            <person name="Shin N.R."/>
            <person name="Okamura Y."/>
            <person name="Kirsch R."/>
            <person name="Pauchet Y."/>
        </authorList>
    </citation>
    <scope>NUCLEOTIDE SEQUENCE</scope>
    <source>
        <strain evidence="1">MMC_N1</strain>
    </source>
</reference>
<name>A0ABQ9K154_9CUCU</name>
<gene>
    <name evidence="1" type="ORF">NQ317_000011</name>
</gene>
<evidence type="ECO:0000313" key="2">
    <source>
        <dbReference type="Proteomes" id="UP001162164"/>
    </source>
</evidence>
<sequence length="60" mass="7090">MKEMNKTENFLKLKALSLVLMHPISDDPIIRNASYWLADSNLAWRQTTGRKCQLFTRCKY</sequence>
<protein>
    <submittedName>
        <fullName evidence="1">Uncharacterized protein</fullName>
    </submittedName>
</protein>
<dbReference type="EMBL" id="JAPWTJ010000050">
    <property type="protein sequence ID" value="KAJ8984049.1"/>
    <property type="molecule type" value="Genomic_DNA"/>
</dbReference>
<proteinExistence type="predicted"/>
<organism evidence="1 2">
    <name type="scientific">Molorchus minor</name>
    <dbReference type="NCBI Taxonomy" id="1323400"/>
    <lineage>
        <taxon>Eukaryota</taxon>
        <taxon>Metazoa</taxon>
        <taxon>Ecdysozoa</taxon>
        <taxon>Arthropoda</taxon>
        <taxon>Hexapoda</taxon>
        <taxon>Insecta</taxon>
        <taxon>Pterygota</taxon>
        <taxon>Neoptera</taxon>
        <taxon>Endopterygota</taxon>
        <taxon>Coleoptera</taxon>
        <taxon>Polyphaga</taxon>
        <taxon>Cucujiformia</taxon>
        <taxon>Chrysomeloidea</taxon>
        <taxon>Cerambycidae</taxon>
        <taxon>Lamiinae</taxon>
        <taxon>Monochamini</taxon>
        <taxon>Molorchus</taxon>
    </lineage>
</organism>
<keyword evidence="2" id="KW-1185">Reference proteome</keyword>
<dbReference type="Proteomes" id="UP001162164">
    <property type="component" value="Unassembled WGS sequence"/>
</dbReference>
<evidence type="ECO:0000313" key="1">
    <source>
        <dbReference type="EMBL" id="KAJ8984049.1"/>
    </source>
</evidence>
<comment type="caution">
    <text evidence="1">The sequence shown here is derived from an EMBL/GenBank/DDBJ whole genome shotgun (WGS) entry which is preliminary data.</text>
</comment>